<organism evidence="2 3">
    <name type="scientific">Psychroflexus halocasei</name>
    <dbReference type="NCBI Taxonomy" id="908615"/>
    <lineage>
        <taxon>Bacteria</taxon>
        <taxon>Pseudomonadati</taxon>
        <taxon>Bacteroidota</taxon>
        <taxon>Flavobacteriia</taxon>
        <taxon>Flavobacteriales</taxon>
        <taxon>Flavobacteriaceae</taxon>
        <taxon>Psychroflexus</taxon>
    </lineage>
</organism>
<evidence type="ECO:0008006" key="4">
    <source>
        <dbReference type="Google" id="ProtNLM"/>
    </source>
</evidence>
<dbReference type="EMBL" id="FNQF01000002">
    <property type="protein sequence ID" value="SDZ97617.1"/>
    <property type="molecule type" value="Genomic_DNA"/>
</dbReference>
<gene>
    <name evidence="2" type="ORF">SAMN05421540_102335</name>
</gene>
<evidence type="ECO:0000313" key="2">
    <source>
        <dbReference type="EMBL" id="SDZ97617.1"/>
    </source>
</evidence>
<feature type="transmembrane region" description="Helical" evidence="1">
    <location>
        <begin position="86"/>
        <end position="108"/>
    </location>
</feature>
<dbReference type="AlphaFoldDB" id="A0A1H3XE05"/>
<name>A0A1H3XE05_9FLAO</name>
<dbReference type="InterPro" id="IPR024294">
    <property type="entry name" value="DUF3810"/>
</dbReference>
<dbReference type="Pfam" id="PF12725">
    <property type="entry name" value="DUF3810"/>
    <property type="match status" value="1"/>
</dbReference>
<feature type="transmembrane region" description="Helical" evidence="1">
    <location>
        <begin position="50"/>
        <end position="74"/>
    </location>
</feature>
<evidence type="ECO:0000313" key="3">
    <source>
        <dbReference type="Proteomes" id="UP000198820"/>
    </source>
</evidence>
<sequence length="364" mass="43246">MKLRILKILSFFLFIQIIIVSVISSFPGFIEHYYSQNFFLMISKLQHLQLFWIPFSVGDLFYVVIVFWVIKWFIFLFKRKFKPFRLIIYQALAFVSVTYFLFHAFWGFNYYRNPLHVNLNLDPDYTTEELTEFTCDLIQKSNLLHSQLTAHDTLAVDYDFRKNELQNLVFETYQEFQNENLNLRYPYENLKSSMLSLPLTYAGFSGYVNPFTNEAQYNTLVPKYKQPTTMAHEIGHQMGYAKENEANFIGAIVTMNSKNEFIRYSGLTFALKYSLNDIYLRDPELFSIMKDDVNPGILKNYMEVQLFWEKHRGPTEFIMKTIYGNYLKVNKQPDGLKSYSYVVALLVNYNKKYNLYQSTQTINQ</sequence>
<dbReference type="RefSeq" id="WP_093239686.1">
    <property type="nucleotide sequence ID" value="NZ_FNQF01000002.1"/>
</dbReference>
<accession>A0A1H3XE05</accession>
<keyword evidence="1" id="KW-1133">Transmembrane helix</keyword>
<proteinExistence type="predicted"/>
<protein>
    <recommendedName>
        <fullName evidence="4">DUF3810 domain-containing protein</fullName>
    </recommendedName>
</protein>
<keyword evidence="1" id="KW-0812">Transmembrane</keyword>
<keyword evidence="1" id="KW-0472">Membrane</keyword>
<evidence type="ECO:0000256" key="1">
    <source>
        <dbReference type="SAM" id="Phobius"/>
    </source>
</evidence>
<dbReference type="Proteomes" id="UP000198820">
    <property type="component" value="Unassembled WGS sequence"/>
</dbReference>
<keyword evidence="3" id="KW-1185">Reference proteome</keyword>
<feature type="transmembrane region" description="Helical" evidence="1">
    <location>
        <begin position="12"/>
        <end position="30"/>
    </location>
</feature>
<reference evidence="2 3" key="1">
    <citation type="submission" date="2016-10" db="EMBL/GenBank/DDBJ databases">
        <authorList>
            <person name="de Groot N.N."/>
        </authorList>
    </citation>
    <scope>NUCLEOTIDE SEQUENCE [LARGE SCALE GENOMIC DNA]</scope>
    <source>
        <strain evidence="2 3">DSM 23581</strain>
    </source>
</reference>
<dbReference type="STRING" id="908615.SAMN05421540_102335"/>